<dbReference type="Gene3D" id="3.40.50.1820">
    <property type="entry name" value="alpha/beta hydrolase"/>
    <property type="match status" value="1"/>
</dbReference>
<dbReference type="InterPro" id="IPR000073">
    <property type="entry name" value="AB_hydrolase_1"/>
</dbReference>
<keyword evidence="1" id="KW-0732">Signal</keyword>
<protein>
    <submittedName>
        <fullName evidence="3">Homoserine O-acetyltransferase</fullName>
        <ecNumber evidence="3">2.3.1.31</ecNumber>
    </submittedName>
</protein>
<keyword evidence="3" id="KW-0808">Transferase</keyword>
<gene>
    <name evidence="3" type="primary">metX_1</name>
    <name evidence="3" type="ORF">ETAA1_09210</name>
</gene>
<dbReference type="RefSeq" id="WP_145234701.1">
    <property type="nucleotide sequence ID" value="NZ_CP036273.1"/>
</dbReference>
<name>A0A517XND9_9BACT</name>
<sequence precursor="true">MRRTFRPGMLRGAAIVAVFLAAAGALRSADDVPFVARLDKTEQRYVVVRPKGFDAALANTAVVALHGHGSDRWQFVTQDRGECKGTRDVAAAHGFLLVCLDYRAKTSWMGPAAEADVLQILDELRAKYGVRRVVVAGGSMGGTAALAFAALLPDQVAGCASLNGSANVVEYEGSFARRMSST</sequence>
<dbReference type="OrthoDB" id="246065at2"/>
<proteinExistence type="predicted"/>
<dbReference type="InterPro" id="IPR029058">
    <property type="entry name" value="AB_hydrolase_fold"/>
</dbReference>
<dbReference type="SUPFAM" id="SSF53474">
    <property type="entry name" value="alpha/beta-Hydrolases"/>
    <property type="match status" value="1"/>
</dbReference>
<dbReference type="Proteomes" id="UP000319576">
    <property type="component" value="Chromosome"/>
</dbReference>
<reference evidence="3 4" key="1">
    <citation type="submission" date="2019-02" db="EMBL/GenBank/DDBJ databases">
        <title>Deep-cultivation of Planctomycetes and their phenomic and genomic characterization uncovers novel biology.</title>
        <authorList>
            <person name="Wiegand S."/>
            <person name="Jogler M."/>
            <person name="Boedeker C."/>
            <person name="Pinto D."/>
            <person name="Vollmers J."/>
            <person name="Rivas-Marin E."/>
            <person name="Kohn T."/>
            <person name="Peeters S.H."/>
            <person name="Heuer A."/>
            <person name="Rast P."/>
            <person name="Oberbeckmann S."/>
            <person name="Bunk B."/>
            <person name="Jeske O."/>
            <person name="Meyerdierks A."/>
            <person name="Storesund J.E."/>
            <person name="Kallscheuer N."/>
            <person name="Luecker S."/>
            <person name="Lage O.M."/>
            <person name="Pohl T."/>
            <person name="Merkel B.J."/>
            <person name="Hornburger P."/>
            <person name="Mueller R.-W."/>
            <person name="Bruemmer F."/>
            <person name="Labrenz M."/>
            <person name="Spormann A.M."/>
            <person name="Op den Camp H."/>
            <person name="Overmann J."/>
            <person name="Amann R."/>
            <person name="Jetten M.S.M."/>
            <person name="Mascher T."/>
            <person name="Medema M.H."/>
            <person name="Devos D.P."/>
            <person name="Kaster A.-K."/>
            <person name="Ovreas L."/>
            <person name="Rohde M."/>
            <person name="Galperin M.Y."/>
            <person name="Jogler C."/>
        </authorList>
    </citation>
    <scope>NUCLEOTIDE SEQUENCE [LARGE SCALE GENOMIC DNA]</scope>
    <source>
        <strain evidence="3 4">ETA_A1</strain>
    </source>
</reference>
<dbReference type="KEGG" id="uli:ETAA1_09210"/>
<dbReference type="AlphaFoldDB" id="A0A517XND9"/>
<feature type="domain" description="AB hydrolase-1" evidence="2">
    <location>
        <begin position="92"/>
        <end position="164"/>
    </location>
</feature>
<evidence type="ECO:0000259" key="2">
    <source>
        <dbReference type="Pfam" id="PF00561"/>
    </source>
</evidence>
<feature type="signal peptide" evidence="1">
    <location>
        <begin position="1"/>
        <end position="28"/>
    </location>
</feature>
<keyword evidence="4" id="KW-1185">Reference proteome</keyword>
<dbReference type="EMBL" id="CP036273">
    <property type="protein sequence ID" value="QDU19019.1"/>
    <property type="molecule type" value="Genomic_DNA"/>
</dbReference>
<accession>A0A517XND9</accession>
<evidence type="ECO:0000313" key="3">
    <source>
        <dbReference type="EMBL" id="QDU19019.1"/>
    </source>
</evidence>
<dbReference type="Pfam" id="PF00561">
    <property type="entry name" value="Abhydrolase_1"/>
    <property type="match status" value="1"/>
</dbReference>
<dbReference type="EC" id="2.3.1.31" evidence="3"/>
<evidence type="ECO:0000256" key="1">
    <source>
        <dbReference type="SAM" id="SignalP"/>
    </source>
</evidence>
<evidence type="ECO:0000313" key="4">
    <source>
        <dbReference type="Proteomes" id="UP000319576"/>
    </source>
</evidence>
<dbReference type="GO" id="GO:0004414">
    <property type="term" value="F:homoserine O-acetyltransferase activity"/>
    <property type="evidence" value="ECO:0007669"/>
    <property type="project" value="UniProtKB-EC"/>
</dbReference>
<organism evidence="3 4">
    <name type="scientific">Urbifossiella limnaea</name>
    <dbReference type="NCBI Taxonomy" id="2528023"/>
    <lineage>
        <taxon>Bacteria</taxon>
        <taxon>Pseudomonadati</taxon>
        <taxon>Planctomycetota</taxon>
        <taxon>Planctomycetia</taxon>
        <taxon>Gemmatales</taxon>
        <taxon>Gemmataceae</taxon>
        <taxon>Urbifossiella</taxon>
    </lineage>
</organism>
<keyword evidence="3" id="KW-0012">Acyltransferase</keyword>
<feature type="chain" id="PRO_5022032068" evidence="1">
    <location>
        <begin position="29"/>
        <end position="182"/>
    </location>
</feature>